<accession>A0A4Y3VZU8</accession>
<keyword evidence="3" id="KW-1185">Reference proteome</keyword>
<evidence type="ECO:0000256" key="1">
    <source>
        <dbReference type="SAM" id="MobiDB-lite"/>
    </source>
</evidence>
<evidence type="ECO:0000313" key="3">
    <source>
        <dbReference type="Proteomes" id="UP000317881"/>
    </source>
</evidence>
<proteinExistence type="predicted"/>
<comment type="caution">
    <text evidence="2">The sequence shown here is derived from an EMBL/GenBank/DDBJ whole genome shotgun (WGS) entry which is preliminary data.</text>
</comment>
<dbReference type="Proteomes" id="UP000317881">
    <property type="component" value="Unassembled WGS sequence"/>
</dbReference>
<gene>
    <name evidence="2" type="ORF">SSP24_82210</name>
</gene>
<dbReference type="AlphaFoldDB" id="A0A4Y3VZU8"/>
<dbReference type="EMBL" id="BJND01000121">
    <property type="protein sequence ID" value="GEC10566.1"/>
    <property type="molecule type" value="Genomic_DNA"/>
</dbReference>
<evidence type="ECO:0000313" key="2">
    <source>
        <dbReference type="EMBL" id="GEC10566.1"/>
    </source>
</evidence>
<sequence>MKVLVQPANGSLEAMETCGTGVRSPGTEEELTNPLRRSGAPTAAAALLAVNLDHAFLAPARRLSARSSAPAAGRPPVPLGQPGCERRAARARLAEVEARVVEATVTHARHKLGRVQRGRGPARER</sequence>
<reference evidence="2 3" key="1">
    <citation type="submission" date="2019-06" db="EMBL/GenBank/DDBJ databases">
        <title>Whole genome shotgun sequence of Streptomyces spinoverrucosus NBRC 14228.</title>
        <authorList>
            <person name="Hosoyama A."/>
            <person name="Uohara A."/>
            <person name="Ohji S."/>
            <person name="Ichikawa N."/>
        </authorList>
    </citation>
    <scope>NUCLEOTIDE SEQUENCE [LARGE SCALE GENOMIC DNA]</scope>
    <source>
        <strain evidence="2 3">NBRC 14228</strain>
    </source>
</reference>
<feature type="region of interest" description="Disordered" evidence="1">
    <location>
        <begin position="15"/>
        <end position="34"/>
    </location>
</feature>
<organism evidence="2 3">
    <name type="scientific">Streptomyces spinoverrucosus</name>
    <dbReference type="NCBI Taxonomy" id="284043"/>
    <lineage>
        <taxon>Bacteria</taxon>
        <taxon>Bacillati</taxon>
        <taxon>Actinomycetota</taxon>
        <taxon>Actinomycetes</taxon>
        <taxon>Kitasatosporales</taxon>
        <taxon>Streptomycetaceae</taxon>
        <taxon>Streptomyces</taxon>
    </lineage>
</organism>
<feature type="region of interest" description="Disordered" evidence="1">
    <location>
        <begin position="66"/>
        <end position="85"/>
    </location>
</feature>
<protein>
    <submittedName>
        <fullName evidence="2">Uncharacterized protein</fullName>
    </submittedName>
</protein>
<name>A0A4Y3VZU8_9ACTN</name>